<name>A0A9D3VGL9_9ROSI</name>
<sequence>MPPRGLRQGDPLSRYLFLICGEGFSILIKEAKQKGLMRGASIDDCILFGDASCEGARVVRDAIWDYEMILGQHVNFDKSLIYFEANMDSTIKENIINLLGVQKMRIMVEFLLFINRGKEVFIKSSLQANRIIARELVAEGLAWRVGSGARVNIWNDSWLHGRENNRISIQKIMPNWMTDKELIHKIVDEGTIELILSIPIFEANSKEMMVWKYEGSGKYIVKSGYRVLSTKLLQNHTSTFPTDDDYKGFYKSLWNMYILAKIKIHIWRLINDLLPHYYNLAWRSLSVEVVYPFCKMINKSKSWQFVYRAYGVKLSLQELLGFIRGYGQYLSLNQENLRPSLRLMAKEL</sequence>
<dbReference type="OrthoDB" id="418748at2759"/>
<gene>
    <name evidence="1" type="ORF">J1N35_022516</name>
</gene>
<evidence type="ECO:0000313" key="1">
    <source>
        <dbReference type="EMBL" id="KAH1082755.1"/>
    </source>
</evidence>
<proteinExistence type="predicted"/>
<comment type="caution">
    <text evidence="1">The sequence shown here is derived from an EMBL/GenBank/DDBJ whole genome shotgun (WGS) entry which is preliminary data.</text>
</comment>
<evidence type="ECO:0000313" key="2">
    <source>
        <dbReference type="Proteomes" id="UP000828251"/>
    </source>
</evidence>
<dbReference type="Proteomes" id="UP000828251">
    <property type="component" value="Unassembled WGS sequence"/>
</dbReference>
<accession>A0A9D3VGL9</accession>
<organism evidence="1 2">
    <name type="scientific">Gossypium stocksii</name>
    <dbReference type="NCBI Taxonomy" id="47602"/>
    <lineage>
        <taxon>Eukaryota</taxon>
        <taxon>Viridiplantae</taxon>
        <taxon>Streptophyta</taxon>
        <taxon>Embryophyta</taxon>
        <taxon>Tracheophyta</taxon>
        <taxon>Spermatophyta</taxon>
        <taxon>Magnoliopsida</taxon>
        <taxon>eudicotyledons</taxon>
        <taxon>Gunneridae</taxon>
        <taxon>Pentapetalae</taxon>
        <taxon>rosids</taxon>
        <taxon>malvids</taxon>
        <taxon>Malvales</taxon>
        <taxon>Malvaceae</taxon>
        <taxon>Malvoideae</taxon>
        <taxon>Gossypium</taxon>
    </lineage>
</organism>
<reference evidence="1 2" key="1">
    <citation type="journal article" date="2021" name="Plant Biotechnol. J.">
        <title>Multi-omics assisted identification of the key and species-specific regulatory components of drought-tolerant mechanisms in Gossypium stocksii.</title>
        <authorList>
            <person name="Yu D."/>
            <person name="Ke L."/>
            <person name="Zhang D."/>
            <person name="Wu Y."/>
            <person name="Sun Y."/>
            <person name="Mei J."/>
            <person name="Sun J."/>
            <person name="Sun Y."/>
        </authorList>
    </citation>
    <scope>NUCLEOTIDE SEQUENCE [LARGE SCALE GENOMIC DNA]</scope>
    <source>
        <strain evidence="2">cv. E1</strain>
        <tissue evidence="1">Leaf</tissue>
    </source>
</reference>
<dbReference type="AlphaFoldDB" id="A0A9D3VGL9"/>
<keyword evidence="2" id="KW-1185">Reference proteome</keyword>
<evidence type="ECO:0008006" key="3">
    <source>
        <dbReference type="Google" id="ProtNLM"/>
    </source>
</evidence>
<dbReference type="EMBL" id="JAIQCV010000007">
    <property type="protein sequence ID" value="KAH1082755.1"/>
    <property type="molecule type" value="Genomic_DNA"/>
</dbReference>
<protein>
    <recommendedName>
        <fullName evidence="3">Reverse transcriptase domain-containing protein</fullName>
    </recommendedName>
</protein>